<accession>A0A8C5Q0K5</accession>
<dbReference type="GO" id="GO:0004890">
    <property type="term" value="F:GABA-A receptor activity"/>
    <property type="evidence" value="ECO:0007669"/>
    <property type="project" value="InterPro"/>
</dbReference>
<dbReference type="GeneTree" id="ENSGT00940000156722"/>
<dbReference type="InterPro" id="IPR006201">
    <property type="entry name" value="Neur_channel"/>
</dbReference>
<dbReference type="NCBIfam" id="TIGR00860">
    <property type="entry name" value="LIC"/>
    <property type="match status" value="1"/>
</dbReference>
<keyword evidence="12" id="KW-0325">Glycoprotein</keyword>
<feature type="transmembrane region" description="Helical" evidence="20">
    <location>
        <begin position="306"/>
        <end position="328"/>
    </location>
</feature>
<dbReference type="Pfam" id="PF02932">
    <property type="entry name" value="Neur_chan_memb"/>
    <property type="match status" value="1"/>
</dbReference>
<dbReference type="InterPro" id="IPR047024">
    <property type="entry name" value="Gabra-1-6_TM"/>
</dbReference>
<evidence type="ECO:0000256" key="14">
    <source>
        <dbReference type="ARBA" id="ARBA00023257"/>
    </source>
</evidence>
<evidence type="ECO:0000313" key="23">
    <source>
        <dbReference type="Ensembl" id="ENSLLEP00000030130.1"/>
    </source>
</evidence>
<keyword evidence="1 20" id="KW-0813">Transport</keyword>
<evidence type="ECO:0000256" key="20">
    <source>
        <dbReference type="RuleBase" id="RU000687"/>
    </source>
</evidence>
<evidence type="ECO:0000256" key="4">
    <source>
        <dbReference type="ARBA" id="ARBA00022729"/>
    </source>
</evidence>
<dbReference type="InterPro" id="IPR006028">
    <property type="entry name" value="GABAA/Glycine_rcpt"/>
</dbReference>
<feature type="transmembrane region" description="Helical" evidence="20">
    <location>
        <begin position="240"/>
        <end position="262"/>
    </location>
</feature>
<evidence type="ECO:0000256" key="16">
    <source>
        <dbReference type="ARBA" id="ARBA00023303"/>
    </source>
</evidence>
<comment type="catalytic activity">
    <reaction evidence="18">
        <text>K(+)(in) = K(+)(out)</text>
        <dbReference type="Rhea" id="RHEA:29463"/>
        <dbReference type="ChEBI" id="CHEBI:29103"/>
    </reaction>
</comment>
<feature type="domain" description="Neurotransmitter-gated ion-channel ligand-binding" evidence="21">
    <location>
        <begin position="33"/>
        <end position="239"/>
    </location>
</feature>
<evidence type="ECO:0000256" key="19">
    <source>
        <dbReference type="ARBA" id="ARBA00036239"/>
    </source>
</evidence>
<evidence type="ECO:0000313" key="24">
    <source>
        <dbReference type="Proteomes" id="UP000694569"/>
    </source>
</evidence>
<gene>
    <name evidence="23" type="primary">GABRA6</name>
</gene>
<evidence type="ECO:0000256" key="9">
    <source>
        <dbReference type="ARBA" id="ARBA00023157"/>
    </source>
</evidence>
<dbReference type="GO" id="GO:0005254">
    <property type="term" value="F:chloride channel activity"/>
    <property type="evidence" value="ECO:0007669"/>
    <property type="project" value="UniProtKB-KW"/>
</dbReference>
<evidence type="ECO:0000256" key="13">
    <source>
        <dbReference type="ARBA" id="ARBA00023214"/>
    </source>
</evidence>
<dbReference type="SUPFAM" id="SSF90112">
    <property type="entry name" value="Neurotransmitter-gated ion-channel transmembrane pore"/>
    <property type="match status" value="1"/>
</dbReference>
<keyword evidence="9" id="KW-1015">Disulfide bond</keyword>
<evidence type="ECO:0000256" key="7">
    <source>
        <dbReference type="ARBA" id="ARBA00023065"/>
    </source>
</evidence>
<feature type="signal peptide" evidence="20">
    <location>
        <begin position="1"/>
        <end position="19"/>
    </location>
</feature>
<dbReference type="InterPro" id="IPR001390">
    <property type="entry name" value="GABAAa_rcpt"/>
</dbReference>
<evidence type="ECO:0000256" key="12">
    <source>
        <dbReference type="ARBA" id="ARBA00023180"/>
    </source>
</evidence>
<reference evidence="23" key="2">
    <citation type="submission" date="2025-09" db="UniProtKB">
        <authorList>
            <consortium name="Ensembl"/>
        </authorList>
    </citation>
    <scope>IDENTIFICATION</scope>
</reference>
<sequence>MALLILWIHISIWASSTFGNFVAYEDLYSENITRILDRLLDGYDNRLRPGFGGPVTEVKTDIYVTSFGPVSDVEMEYTMDVFFRQTWIDERLIFDGPTEILRLNNLMVSKIWTPDTFFRNGKRSISHNMTTPNKLFRIMQNGTILYTMRLTIKAECPMRLMNFPMDGHACPLKFGSYAYPKSEIVYTWKRGPFYSVEVPKESSSLLQYDLIGQTVSSETLKSSTGEYIVMTVHFYLKRKIGYFVTQTYVPCIMTVILSQVSFWIDKESVPARTVFGITTVLTMTTLSISARHSFPKVSYATAMDWFIAVCFAFVFSALIEFAAVNYFTNLQSHKAVMKAVKESVLSAATVPADSDFVTLSDSNCNLKKRINSFTSHGNFSLEENIPTYAPLCYQQGDCPTQDLTSGIPANSHAGTSKIDQYARILFPFSFAGFNLVYWVVYLSKDTMELNRNF</sequence>
<dbReference type="SUPFAM" id="SSF63712">
    <property type="entry name" value="Nicotinic receptor ligand binding domain-like"/>
    <property type="match status" value="1"/>
</dbReference>
<dbReference type="PANTHER" id="PTHR18945">
    <property type="entry name" value="NEUROTRANSMITTER GATED ION CHANNEL"/>
    <property type="match status" value="1"/>
</dbReference>
<evidence type="ECO:0000256" key="8">
    <source>
        <dbReference type="ARBA" id="ARBA00023136"/>
    </source>
</evidence>
<evidence type="ECO:0000256" key="2">
    <source>
        <dbReference type="ARBA" id="ARBA00022475"/>
    </source>
</evidence>
<dbReference type="InterPro" id="IPR036734">
    <property type="entry name" value="Neur_chan_lig-bd_sf"/>
</dbReference>
<evidence type="ECO:0000256" key="18">
    <source>
        <dbReference type="ARBA" id="ARBA00034430"/>
    </source>
</evidence>
<comment type="catalytic activity">
    <reaction evidence="19">
        <text>Na(+)(in) = Na(+)(out)</text>
        <dbReference type="Rhea" id="RHEA:34963"/>
        <dbReference type="ChEBI" id="CHEBI:29101"/>
    </reaction>
</comment>
<protein>
    <submittedName>
        <fullName evidence="23">Gamma-aminobutyric acid type A receptor subunit alpha6</fullName>
    </submittedName>
</protein>
<evidence type="ECO:0000256" key="5">
    <source>
        <dbReference type="ARBA" id="ARBA00022989"/>
    </source>
</evidence>
<keyword evidence="10" id="KW-0675">Receptor</keyword>
<dbReference type="FunFam" id="2.70.170.10:FF:000001">
    <property type="entry name" value="Gamma-aminobutyric acid A receptor subunit alpha-2"/>
    <property type="match status" value="1"/>
</dbReference>
<dbReference type="Gene3D" id="2.70.170.10">
    <property type="entry name" value="Neurotransmitter-gated ion-channel ligand-binding domain"/>
    <property type="match status" value="1"/>
</dbReference>
<keyword evidence="7 20" id="KW-0406">Ion transport</keyword>
<keyword evidence="16 20" id="KW-0407">Ion channel</keyword>
<keyword evidence="5 20" id="KW-1133">Transmembrane helix</keyword>
<evidence type="ECO:0000259" key="21">
    <source>
        <dbReference type="Pfam" id="PF02931"/>
    </source>
</evidence>
<dbReference type="PRINTS" id="PR01079">
    <property type="entry name" value="GABAARALPHA"/>
</dbReference>
<dbReference type="AlphaFoldDB" id="A0A8C5Q0K5"/>
<dbReference type="InterPro" id="IPR006202">
    <property type="entry name" value="Neur_chan_lig-bd"/>
</dbReference>
<dbReference type="OrthoDB" id="203862at2759"/>
<dbReference type="PRINTS" id="PR00252">
    <property type="entry name" value="NRIONCHANNEL"/>
</dbReference>
<dbReference type="InterPro" id="IPR036719">
    <property type="entry name" value="Neuro-gated_channel_TM_sf"/>
</dbReference>
<comment type="subcellular location">
    <subcellularLocation>
        <location evidence="17">Postsynaptic cell membrane</location>
        <topology evidence="17">Multi-pass membrane protein</topology>
    </subcellularLocation>
</comment>
<keyword evidence="8 20" id="KW-0472">Membrane</keyword>
<keyword evidence="6" id="KW-0770">Synapse</keyword>
<feature type="transmembrane region" description="Helical" evidence="20">
    <location>
        <begin position="274"/>
        <end position="294"/>
    </location>
</feature>
<keyword evidence="4 20" id="KW-0732">Signal</keyword>
<keyword evidence="24" id="KW-1185">Reference proteome</keyword>
<reference evidence="23" key="1">
    <citation type="submission" date="2025-08" db="UniProtKB">
        <authorList>
            <consortium name="Ensembl"/>
        </authorList>
    </citation>
    <scope>IDENTIFICATION</scope>
</reference>
<evidence type="ECO:0000256" key="15">
    <source>
        <dbReference type="ARBA" id="ARBA00023286"/>
    </source>
</evidence>
<dbReference type="GO" id="GO:0045211">
    <property type="term" value="C:postsynaptic membrane"/>
    <property type="evidence" value="ECO:0007669"/>
    <property type="project" value="UniProtKB-SubCell"/>
</dbReference>
<feature type="domain" description="Neurotransmitter-gated ion-channel transmembrane" evidence="22">
    <location>
        <begin position="247"/>
        <end position="345"/>
    </location>
</feature>
<dbReference type="InterPro" id="IPR006029">
    <property type="entry name" value="Neurotrans-gated_channel_TM"/>
</dbReference>
<proteinExistence type="inferred from homology"/>
<dbReference type="Gene3D" id="1.20.58.390">
    <property type="entry name" value="Neurotransmitter-gated ion-channel transmembrane domain"/>
    <property type="match status" value="1"/>
</dbReference>
<keyword evidence="3 20" id="KW-0812">Transmembrane</keyword>
<dbReference type="Proteomes" id="UP000694569">
    <property type="component" value="Unplaced"/>
</dbReference>
<dbReference type="Ensembl" id="ENSLLET00000031290.1">
    <property type="protein sequence ID" value="ENSLLEP00000030130.1"/>
    <property type="gene ID" value="ENSLLEG00000019088.1"/>
</dbReference>
<keyword evidence="14" id="KW-0628">Postsynaptic cell membrane</keyword>
<dbReference type="PROSITE" id="PS00236">
    <property type="entry name" value="NEUROTR_ION_CHANNEL"/>
    <property type="match status" value="1"/>
</dbReference>
<dbReference type="Pfam" id="PF02931">
    <property type="entry name" value="Neur_chan_LBD"/>
    <property type="match status" value="1"/>
</dbReference>
<evidence type="ECO:0000256" key="11">
    <source>
        <dbReference type="ARBA" id="ARBA00023173"/>
    </source>
</evidence>
<keyword evidence="2" id="KW-1003">Cell membrane</keyword>
<evidence type="ECO:0000256" key="10">
    <source>
        <dbReference type="ARBA" id="ARBA00023170"/>
    </source>
</evidence>
<dbReference type="InterPro" id="IPR038050">
    <property type="entry name" value="Neuro_actylchol_rec"/>
</dbReference>
<evidence type="ECO:0000259" key="22">
    <source>
        <dbReference type="Pfam" id="PF02932"/>
    </source>
</evidence>
<feature type="transmembrane region" description="Helical" evidence="20">
    <location>
        <begin position="424"/>
        <end position="443"/>
    </location>
</feature>
<dbReference type="CDD" id="cd19052">
    <property type="entry name" value="LGIC_TM_GABAAR_alpha"/>
    <property type="match status" value="1"/>
</dbReference>
<feature type="chain" id="PRO_5034720138" evidence="20">
    <location>
        <begin position="20"/>
        <end position="453"/>
    </location>
</feature>
<dbReference type="GO" id="GO:0034707">
    <property type="term" value="C:chloride channel complex"/>
    <property type="evidence" value="ECO:0007669"/>
    <property type="project" value="UniProtKB-KW"/>
</dbReference>
<comment type="similarity">
    <text evidence="20">Belongs to the ligand-gated ion channel (TC 1.A.9) family.</text>
</comment>
<dbReference type="InterPro" id="IPR018000">
    <property type="entry name" value="Neurotransmitter_ion_chnl_CS"/>
</dbReference>
<evidence type="ECO:0000256" key="6">
    <source>
        <dbReference type="ARBA" id="ARBA00023018"/>
    </source>
</evidence>
<dbReference type="PRINTS" id="PR00253">
    <property type="entry name" value="GABAARECEPTR"/>
</dbReference>
<keyword evidence="13" id="KW-0868">Chloride</keyword>
<evidence type="ECO:0000256" key="17">
    <source>
        <dbReference type="ARBA" id="ARBA00034104"/>
    </source>
</evidence>
<dbReference type="GO" id="GO:0005230">
    <property type="term" value="F:extracellular ligand-gated monoatomic ion channel activity"/>
    <property type="evidence" value="ECO:0007669"/>
    <property type="project" value="InterPro"/>
</dbReference>
<keyword evidence="15" id="KW-1071">Ligand-gated ion channel</keyword>
<evidence type="ECO:0000256" key="3">
    <source>
        <dbReference type="ARBA" id="ARBA00022692"/>
    </source>
</evidence>
<keyword evidence="11" id="KW-0869">Chloride channel</keyword>
<evidence type="ECO:0000256" key="1">
    <source>
        <dbReference type="ARBA" id="ARBA00022448"/>
    </source>
</evidence>
<organism evidence="23 24">
    <name type="scientific">Leptobrachium leishanense</name>
    <name type="common">Leishan spiny toad</name>
    <dbReference type="NCBI Taxonomy" id="445787"/>
    <lineage>
        <taxon>Eukaryota</taxon>
        <taxon>Metazoa</taxon>
        <taxon>Chordata</taxon>
        <taxon>Craniata</taxon>
        <taxon>Vertebrata</taxon>
        <taxon>Euteleostomi</taxon>
        <taxon>Amphibia</taxon>
        <taxon>Batrachia</taxon>
        <taxon>Anura</taxon>
        <taxon>Pelobatoidea</taxon>
        <taxon>Megophryidae</taxon>
        <taxon>Leptobrachium</taxon>
    </lineage>
</organism>
<name>A0A8C5Q0K5_9ANUR</name>